<dbReference type="Pfam" id="PF13959">
    <property type="entry name" value="CTE_SPB4"/>
    <property type="match status" value="1"/>
</dbReference>
<evidence type="ECO:0000259" key="4">
    <source>
        <dbReference type="SMART" id="SM01178"/>
    </source>
</evidence>
<dbReference type="AlphaFoldDB" id="A0A8T0FAW9"/>
<dbReference type="GO" id="GO:0004386">
    <property type="term" value="F:helicase activity"/>
    <property type="evidence" value="ECO:0007669"/>
    <property type="project" value="UniProtKB-KW"/>
</dbReference>
<reference evidence="5" key="1">
    <citation type="journal article" date="2020" name="bioRxiv">
        <title>Chromosome-level reference genome of the European wasp spider Argiope bruennichi: a resource for studies on range expansion and evolutionary adaptation.</title>
        <authorList>
            <person name="Sheffer M.M."/>
            <person name="Hoppe A."/>
            <person name="Krehenwinkel H."/>
            <person name="Uhl G."/>
            <person name="Kuss A.W."/>
            <person name="Jensen L."/>
            <person name="Jensen C."/>
            <person name="Gillespie R.G."/>
            <person name="Hoff K.J."/>
            <person name="Prost S."/>
        </authorList>
    </citation>
    <scope>NUCLEOTIDE SEQUENCE</scope>
</reference>
<name>A0A8T0FAW9_ARGBR</name>
<feature type="region of interest" description="Disordered" evidence="3">
    <location>
        <begin position="106"/>
        <end position="125"/>
    </location>
</feature>
<gene>
    <name evidence="5" type="ORF">HNY73_009915</name>
</gene>
<organism evidence="5 6">
    <name type="scientific">Argiope bruennichi</name>
    <name type="common">Wasp spider</name>
    <name type="synonym">Aranea bruennichi</name>
    <dbReference type="NCBI Taxonomy" id="94029"/>
    <lineage>
        <taxon>Eukaryota</taxon>
        <taxon>Metazoa</taxon>
        <taxon>Ecdysozoa</taxon>
        <taxon>Arthropoda</taxon>
        <taxon>Chelicerata</taxon>
        <taxon>Arachnida</taxon>
        <taxon>Araneae</taxon>
        <taxon>Araneomorphae</taxon>
        <taxon>Entelegynae</taxon>
        <taxon>Araneoidea</taxon>
        <taxon>Araneidae</taxon>
        <taxon>Argiope</taxon>
    </lineage>
</organism>
<dbReference type="GO" id="GO:0016787">
    <property type="term" value="F:hydrolase activity"/>
    <property type="evidence" value="ECO:0007669"/>
    <property type="project" value="UniProtKB-KW"/>
</dbReference>
<evidence type="ECO:0000256" key="1">
    <source>
        <dbReference type="ARBA" id="ARBA00022801"/>
    </source>
</evidence>
<keyword evidence="2 5" id="KW-0067">ATP-binding</keyword>
<accession>A0A8T0FAW9</accession>
<comment type="caution">
    <text evidence="5">The sequence shown here is derived from an EMBL/GenBank/DDBJ whole genome shotgun (WGS) entry which is preliminary data.</text>
</comment>
<dbReference type="SMART" id="SM01178">
    <property type="entry name" value="DUF4217"/>
    <property type="match status" value="1"/>
</dbReference>
<sequence>MEDCATALQTLYEKEVYEENELHQNAKDAFSSYVQSYASYPKNIRHILPFKSLHLGHIAKSFCLSEAPSSLNAALPNQKYSRPNFKKKPDCKPVKRKFQTISEYDSGLSSLGSDFGGKNKKRKKH</sequence>
<evidence type="ECO:0000313" key="5">
    <source>
        <dbReference type="EMBL" id="KAF8788414.1"/>
    </source>
</evidence>
<reference evidence="5" key="2">
    <citation type="submission" date="2020-06" db="EMBL/GenBank/DDBJ databases">
        <authorList>
            <person name="Sheffer M."/>
        </authorList>
    </citation>
    <scope>NUCLEOTIDE SEQUENCE</scope>
</reference>
<evidence type="ECO:0000256" key="2">
    <source>
        <dbReference type="ARBA" id="ARBA00022806"/>
    </source>
</evidence>
<keyword evidence="2 5" id="KW-0347">Helicase</keyword>
<protein>
    <submittedName>
        <fullName evidence="5">Putative ATP-dependent RNA helicase DDX31 like protein</fullName>
    </submittedName>
</protein>
<proteinExistence type="predicted"/>
<dbReference type="Proteomes" id="UP000807504">
    <property type="component" value="Unassembled WGS sequence"/>
</dbReference>
<dbReference type="EMBL" id="JABXBU010000015">
    <property type="protein sequence ID" value="KAF8788414.1"/>
    <property type="molecule type" value="Genomic_DNA"/>
</dbReference>
<feature type="domain" description="ATP-dependent rRNA helicase SPB4-like C-terminal extension" evidence="4">
    <location>
        <begin position="7"/>
        <end position="72"/>
    </location>
</feature>
<keyword evidence="6" id="KW-1185">Reference proteome</keyword>
<keyword evidence="2 5" id="KW-0547">Nucleotide-binding</keyword>
<evidence type="ECO:0000313" key="6">
    <source>
        <dbReference type="Proteomes" id="UP000807504"/>
    </source>
</evidence>
<evidence type="ECO:0000256" key="3">
    <source>
        <dbReference type="SAM" id="MobiDB-lite"/>
    </source>
</evidence>
<keyword evidence="1" id="KW-0378">Hydrolase</keyword>
<dbReference type="InterPro" id="IPR025313">
    <property type="entry name" value="SPB4-like_CTE"/>
</dbReference>